<feature type="non-terminal residue" evidence="1">
    <location>
        <position position="1"/>
    </location>
</feature>
<dbReference type="EMBL" id="JXCE01001559">
    <property type="protein sequence ID" value="KPA35127.1"/>
    <property type="molecule type" value="Genomic_DNA"/>
</dbReference>
<protein>
    <submittedName>
        <fullName evidence="1">Uncharacterized protein</fullName>
    </submittedName>
</protein>
<dbReference type="Proteomes" id="UP000037904">
    <property type="component" value="Unassembled WGS sequence"/>
</dbReference>
<organism evidence="1 2">
    <name type="scientific">Fusarium langsethiae</name>
    <dbReference type="NCBI Taxonomy" id="179993"/>
    <lineage>
        <taxon>Eukaryota</taxon>
        <taxon>Fungi</taxon>
        <taxon>Dikarya</taxon>
        <taxon>Ascomycota</taxon>
        <taxon>Pezizomycotina</taxon>
        <taxon>Sordariomycetes</taxon>
        <taxon>Hypocreomycetidae</taxon>
        <taxon>Hypocreales</taxon>
        <taxon>Nectriaceae</taxon>
        <taxon>Fusarium</taxon>
    </lineage>
</organism>
<accession>A0A0N0V4M3</accession>
<dbReference type="AlphaFoldDB" id="A0A0N0V4M3"/>
<gene>
    <name evidence="1" type="ORF">FLAG1_12217</name>
</gene>
<keyword evidence="2" id="KW-1185">Reference proteome</keyword>
<evidence type="ECO:0000313" key="2">
    <source>
        <dbReference type="Proteomes" id="UP000037904"/>
    </source>
</evidence>
<evidence type="ECO:0000313" key="1">
    <source>
        <dbReference type="EMBL" id="KPA35127.1"/>
    </source>
</evidence>
<comment type="caution">
    <text evidence="1">The sequence shown here is derived from an EMBL/GenBank/DDBJ whole genome shotgun (WGS) entry which is preliminary data.</text>
</comment>
<proteinExistence type="predicted"/>
<reference evidence="1 2" key="1">
    <citation type="submission" date="2015-04" db="EMBL/GenBank/DDBJ databases">
        <title>The draft genome sequence of Fusarium langsethiae, a T-2/HT-2 mycotoxin producer.</title>
        <authorList>
            <person name="Lysoe E."/>
            <person name="Divon H.H."/>
            <person name="Terzi V."/>
            <person name="Orru L."/>
            <person name="Lamontanara A."/>
            <person name="Kolseth A.-K."/>
            <person name="Frandsen R.J."/>
            <person name="Nielsen K."/>
            <person name="Thrane U."/>
        </authorList>
    </citation>
    <scope>NUCLEOTIDE SEQUENCE [LARGE SCALE GENOMIC DNA]</scope>
    <source>
        <strain evidence="1 2">Fl201059</strain>
    </source>
</reference>
<sequence>TSYAGLFLTYHDIAENYLSICLQADQLSTHACGASKGLQRCWPRAP</sequence>
<name>A0A0N0V4M3_FUSLA</name>